<dbReference type="PROSITE" id="PS51195">
    <property type="entry name" value="Q_MOTIF"/>
    <property type="match status" value="1"/>
</dbReference>
<keyword evidence="1 7" id="KW-0547">Nucleotide-binding</keyword>
<dbReference type="CDD" id="cd18787">
    <property type="entry name" value="SF2_C_DEAD"/>
    <property type="match status" value="1"/>
</dbReference>
<dbReference type="InterPro" id="IPR011545">
    <property type="entry name" value="DEAD/DEAH_box_helicase_dom"/>
</dbReference>
<dbReference type="InterPro" id="IPR001650">
    <property type="entry name" value="Helicase_C-like"/>
</dbReference>
<evidence type="ECO:0000259" key="9">
    <source>
        <dbReference type="PROSITE" id="PS51192"/>
    </source>
</evidence>
<evidence type="ECO:0000256" key="1">
    <source>
        <dbReference type="ARBA" id="ARBA00022741"/>
    </source>
</evidence>
<dbReference type="InterPro" id="IPR014014">
    <property type="entry name" value="RNA_helicase_DEAD_Q_motif"/>
</dbReference>
<sequence length="419" mass="46701">MKFSELGIHDDLLDAIEYMGFKEATPIQEQAIPIILDGHDMIACAQTGTGKTAAFLLPVLDLIADLPGGETSTLIIVPTRELAMQIDQQVQGIGYTMGIHSIALYGGGDGDEWGQQKTALTKGADIIVATPGKLISHLNLGYVKFDTIEFLILDEADRMLDIGFYDDIVKIISYLPKNRQTLMFSATMAPKIRKLASQILHEPKEINIAISKPAEGVLQAAYLIYDKQKNDLVAHLINENPEYDSILIFCSTKRATTELARVLKRRKFEAEAISSDLEQSEREAVLNGFRSKRIRILVATDVMSRGIDIKDINLVINYDVPGDAEDYVHRVGRTARADSTGVALTLVNEDDMYKFHQIETLIEREVFKIPMPEQFGSGPEWKVPAKGRKKGKGSFHKFKNQGGGGQPQHRKNYQNKKKK</sequence>
<dbReference type="InterPro" id="IPR027417">
    <property type="entry name" value="P-loop_NTPase"/>
</dbReference>
<dbReference type="Pfam" id="PF00271">
    <property type="entry name" value="Helicase_C"/>
    <property type="match status" value="1"/>
</dbReference>
<dbReference type="InterPro" id="IPR050079">
    <property type="entry name" value="DEAD_box_RNA_helicase"/>
</dbReference>
<evidence type="ECO:0000256" key="8">
    <source>
        <dbReference type="SAM" id="MobiDB-lite"/>
    </source>
</evidence>
<dbReference type="PANTHER" id="PTHR47959:SF13">
    <property type="entry name" value="ATP-DEPENDENT RNA HELICASE RHLE"/>
    <property type="match status" value="1"/>
</dbReference>
<keyword evidence="13" id="KW-1185">Reference proteome</keyword>
<evidence type="ECO:0000259" key="10">
    <source>
        <dbReference type="PROSITE" id="PS51194"/>
    </source>
</evidence>
<gene>
    <name evidence="12" type="ORF">D1614_07080</name>
</gene>
<evidence type="ECO:0000256" key="6">
    <source>
        <dbReference type="PROSITE-ProRule" id="PRU00552"/>
    </source>
</evidence>
<evidence type="ECO:0000313" key="13">
    <source>
        <dbReference type="Proteomes" id="UP000265926"/>
    </source>
</evidence>
<keyword evidence="3 7" id="KW-0347">Helicase</keyword>
<dbReference type="InterPro" id="IPR000629">
    <property type="entry name" value="RNA-helicase_DEAD-box_CS"/>
</dbReference>
<dbReference type="Proteomes" id="UP000265926">
    <property type="component" value="Unassembled WGS sequence"/>
</dbReference>
<evidence type="ECO:0000259" key="11">
    <source>
        <dbReference type="PROSITE" id="PS51195"/>
    </source>
</evidence>
<dbReference type="SUPFAM" id="SSF52540">
    <property type="entry name" value="P-loop containing nucleoside triphosphate hydrolases"/>
    <property type="match status" value="1"/>
</dbReference>
<dbReference type="SMART" id="SM00487">
    <property type="entry name" value="DEXDc"/>
    <property type="match status" value="1"/>
</dbReference>
<evidence type="ECO:0000256" key="5">
    <source>
        <dbReference type="ARBA" id="ARBA00038437"/>
    </source>
</evidence>
<dbReference type="PROSITE" id="PS51194">
    <property type="entry name" value="HELICASE_CTER"/>
    <property type="match status" value="1"/>
</dbReference>
<dbReference type="AlphaFoldDB" id="A0A399T3F0"/>
<protein>
    <submittedName>
        <fullName evidence="12">DEAD/DEAH box helicase</fullName>
    </submittedName>
</protein>
<dbReference type="RefSeq" id="WP_119437189.1">
    <property type="nucleotide sequence ID" value="NZ_QWGR01000003.1"/>
</dbReference>
<dbReference type="Pfam" id="PF00270">
    <property type="entry name" value="DEAD"/>
    <property type="match status" value="1"/>
</dbReference>
<dbReference type="EMBL" id="QWGR01000003">
    <property type="protein sequence ID" value="RIJ49302.1"/>
    <property type="molecule type" value="Genomic_DNA"/>
</dbReference>
<dbReference type="GO" id="GO:0005524">
    <property type="term" value="F:ATP binding"/>
    <property type="evidence" value="ECO:0007669"/>
    <property type="project" value="UniProtKB-KW"/>
</dbReference>
<dbReference type="CDD" id="cd00268">
    <property type="entry name" value="DEADc"/>
    <property type="match status" value="1"/>
</dbReference>
<proteinExistence type="inferred from homology"/>
<feature type="compositionally biased region" description="Basic residues" evidence="8">
    <location>
        <begin position="385"/>
        <end position="399"/>
    </location>
</feature>
<dbReference type="GO" id="GO:0003724">
    <property type="term" value="F:RNA helicase activity"/>
    <property type="evidence" value="ECO:0007669"/>
    <property type="project" value="InterPro"/>
</dbReference>
<keyword evidence="2 7" id="KW-0378">Hydrolase</keyword>
<dbReference type="SMART" id="SM00490">
    <property type="entry name" value="HELICc"/>
    <property type="match status" value="1"/>
</dbReference>
<evidence type="ECO:0000313" key="12">
    <source>
        <dbReference type="EMBL" id="RIJ49302.1"/>
    </source>
</evidence>
<dbReference type="InterPro" id="IPR044742">
    <property type="entry name" value="DEAD/DEAH_RhlB"/>
</dbReference>
<keyword evidence="4 7" id="KW-0067">ATP-binding</keyword>
<reference evidence="12 13" key="1">
    <citation type="submission" date="2018-08" db="EMBL/GenBank/DDBJ databases">
        <title>Pallidiluteibacterium maritimus gen. nov., sp. nov., isolated from coastal sediment.</title>
        <authorList>
            <person name="Zhou L.Y."/>
        </authorList>
    </citation>
    <scope>NUCLEOTIDE SEQUENCE [LARGE SCALE GENOMIC DNA]</scope>
    <source>
        <strain evidence="12 13">XSD2</strain>
    </source>
</reference>
<dbReference type="PROSITE" id="PS00039">
    <property type="entry name" value="DEAD_ATP_HELICASE"/>
    <property type="match status" value="1"/>
</dbReference>
<organism evidence="12 13">
    <name type="scientific">Maribellus luteus</name>
    <dbReference type="NCBI Taxonomy" id="2305463"/>
    <lineage>
        <taxon>Bacteria</taxon>
        <taxon>Pseudomonadati</taxon>
        <taxon>Bacteroidota</taxon>
        <taxon>Bacteroidia</taxon>
        <taxon>Marinilabiliales</taxon>
        <taxon>Prolixibacteraceae</taxon>
        <taxon>Maribellus</taxon>
    </lineage>
</organism>
<dbReference type="GO" id="GO:0003676">
    <property type="term" value="F:nucleic acid binding"/>
    <property type="evidence" value="ECO:0007669"/>
    <property type="project" value="InterPro"/>
</dbReference>
<comment type="similarity">
    <text evidence="5 7">Belongs to the DEAD box helicase family.</text>
</comment>
<comment type="caution">
    <text evidence="12">The sequence shown here is derived from an EMBL/GenBank/DDBJ whole genome shotgun (WGS) entry which is preliminary data.</text>
</comment>
<feature type="compositionally biased region" description="Basic residues" evidence="8">
    <location>
        <begin position="408"/>
        <end position="419"/>
    </location>
</feature>
<dbReference type="OrthoDB" id="9785240at2"/>
<feature type="short sequence motif" description="Q motif" evidence="6">
    <location>
        <begin position="1"/>
        <end position="29"/>
    </location>
</feature>
<dbReference type="GO" id="GO:0016787">
    <property type="term" value="F:hydrolase activity"/>
    <property type="evidence" value="ECO:0007669"/>
    <property type="project" value="UniProtKB-KW"/>
</dbReference>
<dbReference type="InterPro" id="IPR014001">
    <property type="entry name" value="Helicase_ATP-bd"/>
</dbReference>
<accession>A0A399T3F0</accession>
<dbReference type="GO" id="GO:0005829">
    <property type="term" value="C:cytosol"/>
    <property type="evidence" value="ECO:0007669"/>
    <property type="project" value="TreeGrafter"/>
</dbReference>
<dbReference type="PANTHER" id="PTHR47959">
    <property type="entry name" value="ATP-DEPENDENT RNA HELICASE RHLE-RELATED"/>
    <property type="match status" value="1"/>
</dbReference>
<feature type="domain" description="Helicase C-terminal" evidence="10">
    <location>
        <begin position="231"/>
        <end position="377"/>
    </location>
</feature>
<evidence type="ECO:0000256" key="2">
    <source>
        <dbReference type="ARBA" id="ARBA00022801"/>
    </source>
</evidence>
<name>A0A399T3F0_9BACT</name>
<feature type="domain" description="Helicase ATP-binding" evidence="9">
    <location>
        <begin position="32"/>
        <end position="206"/>
    </location>
</feature>
<dbReference type="PROSITE" id="PS51192">
    <property type="entry name" value="HELICASE_ATP_BIND_1"/>
    <property type="match status" value="1"/>
</dbReference>
<evidence type="ECO:0000256" key="7">
    <source>
        <dbReference type="RuleBase" id="RU000492"/>
    </source>
</evidence>
<dbReference type="Gene3D" id="3.40.50.300">
    <property type="entry name" value="P-loop containing nucleotide triphosphate hydrolases"/>
    <property type="match status" value="2"/>
</dbReference>
<evidence type="ECO:0000256" key="3">
    <source>
        <dbReference type="ARBA" id="ARBA00022806"/>
    </source>
</evidence>
<feature type="domain" description="DEAD-box RNA helicase Q" evidence="11">
    <location>
        <begin position="1"/>
        <end position="29"/>
    </location>
</feature>
<feature type="region of interest" description="Disordered" evidence="8">
    <location>
        <begin position="376"/>
        <end position="419"/>
    </location>
</feature>
<evidence type="ECO:0000256" key="4">
    <source>
        <dbReference type="ARBA" id="ARBA00022840"/>
    </source>
</evidence>